<sequence>MNRFIYIAIGLFIINIIFSLIPYLAPRAPTEMILPYQLWFNVLFVFAIVLPTSVGNFKLLYK</sequence>
<feature type="transmembrane region" description="Helical" evidence="1">
    <location>
        <begin position="5"/>
        <end position="26"/>
    </location>
</feature>
<dbReference type="AlphaFoldDB" id="A0A6C0EM91"/>
<keyword evidence="1" id="KW-0472">Membrane</keyword>
<protein>
    <submittedName>
        <fullName evidence="2">Uncharacterized protein</fullName>
    </submittedName>
</protein>
<feature type="transmembrane region" description="Helical" evidence="1">
    <location>
        <begin position="38"/>
        <end position="61"/>
    </location>
</feature>
<accession>A0A6C0EM91</accession>
<evidence type="ECO:0000256" key="1">
    <source>
        <dbReference type="SAM" id="Phobius"/>
    </source>
</evidence>
<reference evidence="2" key="1">
    <citation type="journal article" date="2020" name="Nature">
        <title>Giant virus diversity and host interactions through global metagenomics.</title>
        <authorList>
            <person name="Schulz F."/>
            <person name="Roux S."/>
            <person name="Paez-Espino D."/>
            <person name="Jungbluth S."/>
            <person name="Walsh D.A."/>
            <person name="Denef V.J."/>
            <person name="McMahon K.D."/>
            <person name="Konstantinidis K.T."/>
            <person name="Eloe-Fadrosh E.A."/>
            <person name="Kyrpides N.C."/>
            <person name="Woyke T."/>
        </authorList>
    </citation>
    <scope>NUCLEOTIDE SEQUENCE</scope>
    <source>
        <strain evidence="2">GVMAG-M-3300009149-34</strain>
    </source>
</reference>
<keyword evidence="1" id="KW-1133">Transmembrane helix</keyword>
<name>A0A6C0EM91_9ZZZZ</name>
<dbReference type="EMBL" id="MN738892">
    <property type="protein sequence ID" value="QHT30158.1"/>
    <property type="molecule type" value="Genomic_DNA"/>
</dbReference>
<evidence type="ECO:0000313" key="2">
    <source>
        <dbReference type="EMBL" id="QHT30158.1"/>
    </source>
</evidence>
<proteinExistence type="predicted"/>
<keyword evidence="1" id="KW-0812">Transmembrane</keyword>
<organism evidence="2">
    <name type="scientific">viral metagenome</name>
    <dbReference type="NCBI Taxonomy" id="1070528"/>
    <lineage>
        <taxon>unclassified sequences</taxon>
        <taxon>metagenomes</taxon>
        <taxon>organismal metagenomes</taxon>
    </lineage>
</organism>